<evidence type="ECO:0000256" key="1">
    <source>
        <dbReference type="SAM" id="MobiDB-lite"/>
    </source>
</evidence>
<feature type="compositionally biased region" description="Basic and acidic residues" evidence="1">
    <location>
        <begin position="33"/>
        <end position="42"/>
    </location>
</feature>
<name>A0A6A6HLF4_VIRVR</name>
<feature type="compositionally biased region" description="Polar residues" evidence="1">
    <location>
        <begin position="96"/>
        <end position="106"/>
    </location>
</feature>
<keyword evidence="3" id="KW-1185">Reference proteome</keyword>
<gene>
    <name evidence="2" type="ORF">EV356DRAFT_504305</name>
</gene>
<dbReference type="AlphaFoldDB" id="A0A6A6HLF4"/>
<evidence type="ECO:0008006" key="4">
    <source>
        <dbReference type="Google" id="ProtNLM"/>
    </source>
</evidence>
<dbReference type="OrthoDB" id="5876637at2759"/>
<feature type="compositionally biased region" description="Basic residues" evidence="1">
    <location>
        <begin position="201"/>
        <end position="210"/>
    </location>
</feature>
<dbReference type="EMBL" id="ML991774">
    <property type="protein sequence ID" value="KAF2238956.1"/>
    <property type="molecule type" value="Genomic_DNA"/>
</dbReference>
<reference evidence="2" key="1">
    <citation type="journal article" date="2020" name="Stud. Mycol.">
        <title>101 Dothideomycetes genomes: a test case for predicting lifestyles and emergence of pathogens.</title>
        <authorList>
            <person name="Haridas S."/>
            <person name="Albert R."/>
            <person name="Binder M."/>
            <person name="Bloem J."/>
            <person name="Labutti K."/>
            <person name="Salamov A."/>
            <person name="Andreopoulos B."/>
            <person name="Baker S."/>
            <person name="Barry K."/>
            <person name="Bills G."/>
            <person name="Bluhm B."/>
            <person name="Cannon C."/>
            <person name="Castanera R."/>
            <person name="Culley D."/>
            <person name="Daum C."/>
            <person name="Ezra D."/>
            <person name="Gonzalez J."/>
            <person name="Henrissat B."/>
            <person name="Kuo A."/>
            <person name="Liang C."/>
            <person name="Lipzen A."/>
            <person name="Lutzoni F."/>
            <person name="Magnuson J."/>
            <person name="Mondo S."/>
            <person name="Nolan M."/>
            <person name="Ohm R."/>
            <person name="Pangilinan J."/>
            <person name="Park H.-J."/>
            <person name="Ramirez L."/>
            <person name="Alfaro M."/>
            <person name="Sun H."/>
            <person name="Tritt A."/>
            <person name="Yoshinaga Y."/>
            <person name="Zwiers L.-H."/>
            <person name="Turgeon B."/>
            <person name="Goodwin S."/>
            <person name="Spatafora J."/>
            <person name="Crous P."/>
            <person name="Grigoriev I."/>
        </authorList>
    </citation>
    <scope>NUCLEOTIDE SEQUENCE</scope>
    <source>
        <strain evidence="2">Tuck. ex Michener</strain>
    </source>
</reference>
<evidence type="ECO:0000313" key="2">
    <source>
        <dbReference type="EMBL" id="KAF2238956.1"/>
    </source>
</evidence>
<feature type="region of interest" description="Disordered" evidence="1">
    <location>
        <begin position="201"/>
        <end position="249"/>
    </location>
</feature>
<accession>A0A6A6HLF4</accession>
<dbReference type="PANTHER" id="PTHR40644">
    <property type="entry name" value="UPF0653 PROTEIN C607.02C"/>
    <property type="match status" value="1"/>
</dbReference>
<feature type="region of interest" description="Disordered" evidence="1">
    <location>
        <begin position="1"/>
        <end position="188"/>
    </location>
</feature>
<feature type="compositionally biased region" description="Basic and acidic residues" evidence="1">
    <location>
        <begin position="161"/>
        <end position="179"/>
    </location>
</feature>
<dbReference type="PANTHER" id="PTHR40644:SF1">
    <property type="entry name" value="UPF0653 PROTEIN C607.02C"/>
    <property type="match status" value="1"/>
</dbReference>
<sequence length="299" mass="34647">MPHKHKRPRIDDDANFDLPPENRATSLPVGRKLQQERLELSGRKRKRGKPTETGYGDDDTPKAFARLMQMQNGRKKREALDDGHTKNVNKRKFEKSVSSNARSLPTSDAPRILPHERLSDFSARVDQAMPMPRLERRGRGSAEPGARQTRKEKRMQNMYADWRRQDAARRRREEEAREIVEEEEEELDARMEVASGYKFVRGKKRKHNQPGKHGNEEDDPWAKLKETRDQPRGLHDVAQAPPKLKAVPREKFKVKNGAQVQISDVPNTAGSLRRREELGKARNSIIEQYRKLVSDRQSK</sequence>
<feature type="compositionally biased region" description="Basic and acidic residues" evidence="1">
    <location>
        <begin position="220"/>
        <end position="235"/>
    </location>
</feature>
<evidence type="ECO:0000313" key="3">
    <source>
        <dbReference type="Proteomes" id="UP000800092"/>
    </source>
</evidence>
<dbReference type="Proteomes" id="UP000800092">
    <property type="component" value="Unassembled WGS sequence"/>
</dbReference>
<protein>
    <recommendedName>
        <fullName evidence="4">Urease accessory protein UreD</fullName>
    </recommendedName>
</protein>
<proteinExistence type="predicted"/>
<organism evidence="2 3">
    <name type="scientific">Viridothelium virens</name>
    <name type="common">Speckled blister lichen</name>
    <name type="synonym">Trypethelium virens</name>
    <dbReference type="NCBI Taxonomy" id="1048519"/>
    <lineage>
        <taxon>Eukaryota</taxon>
        <taxon>Fungi</taxon>
        <taxon>Dikarya</taxon>
        <taxon>Ascomycota</taxon>
        <taxon>Pezizomycotina</taxon>
        <taxon>Dothideomycetes</taxon>
        <taxon>Dothideomycetes incertae sedis</taxon>
        <taxon>Trypetheliales</taxon>
        <taxon>Trypetheliaceae</taxon>
        <taxon>Viridothelium</taxon>
    </lineage>
</organism>